<feature type="region of interest" description="Disordered" evidence="10">
    <location>
        <begin position="495"/>
        <end position="528"/>
    </location>
</feature>
<dbReference type="Gene3D" id="3.30.40.10">
    <property type="entry name" value="Zinc/RING finger domain, C3HC4 (zinc finger)"/>
    <property type="match status" value="1"/>
</dbReference>
<dbReference type="CDD" id="cd15529">
    <property type="entry name" value="PHD2_PHF10"/>
    <property type="match status" value="1"/>
</dbReference>
<feature type="compositionally biased region" description="Basic residues" evidence="10">
    <location>
        <begin position="187"/>
        <end position="199"/>
    </location>
</feature>
<accession>A0A8S1AID1</accession>
<sequence length="528" mass="58794">MLSDYPHKYEEYRSHQRQRQLTVTPEESMEESKPEEKIMKVEMKVEKPIEQKPELPKVDPEKTRLDMAAAAIASASEFNAWVNASRRVACADLQSLTVLRPRAAPAAPARPHLRPPAGFYPHALLPGQYQHSYRLYSPDQLRYFPLNTVLAAPPAPVSTTDWSSESEPDWGSHCSSSDDSDLPSHSSAKRKKLTKVKRVSHAEASTSSIKEEPRDEVVDLCRVCKLRLEANRKYTHERFLVCANCNAKLHPSCVELSADTIRKCREYPWQCAECKTCCSCGKPADDDKMLFCDLCDRGFHIYCVGLDTVPSGRWHCVECAICKSCGARSPGGLAPPAPSPAAPSPAAPADWHHQTRRGPGGHKVYSHSLCTPCARAYRIGRYCPLCERSFIGPKGTMQLVICKLCDRQLHQGLVSLELERRAQYGGGNPRLVGPADCVRQTVSSLNVLDYTCAECRRGGITSRAAAVRLAPRTIATLFMAKRRFNKYAHRQYMQSRLRERAPDAPEAPDDNSVDVLDDPLDVPADAPE</sequence>
<reference evidence="12 13" key="1">
    <citation type="submission" date="2020-04" db="EMBL/GenBank/DDBJ databases">
        <authorList>
            <person name="Wallbank WR R."/>
            <person name="Pardo Diaz C."/>
            <person name="Kozak K."/>
            <person name="Martin S."/>
            <person name="Jiggins C."/>
            <person name="Moest M."/>
            <person name="Warren A I."/>
            <person name="Byers J.R.P. K."/>
            <person name="Montejo-Kovacevich G."/>
            <person name="Yen C E."/>
        </authorList>
    </citation>
    <scope>NUCLEOTIDE SEQUENCE [LARGE SCALE GENOMIC DNA]</scope>
</reference>
<comment type="subcellular location">
    <subcellularLocation>
        <location evidence="1">Nucleus</location>
    </subcellularLocation>
</comment>
<dbReference type="InterPro" id="IPR019787">
    <property type="entry name" value="Znf_PHD-finger"/>
</dbReference>
<keyword evidence="5" id="KW-0862">Zinc</keyword>
<dbReference type="OrthoDB" id="1903104at2759"/>
<evidence type="ECO:0000256" key="10">
    <source>
        <dbReference type="SAM" id="MobiDB-lite"/>
    </source>
</evidence>
<evidence type="ECO:0000313" key="13">
    <source>
        <dbReference type="Proteomes" id="UP000494106"/>
    </source>
</evidence>
<evidence type="ECO:0000256" key="6">
    <source>
        <dbReference type="ARBA" id="ARBA00023015"/>
    </source>
</evidence>
<dbReference type="PANTHER" id="PTHR45888:SF4">
    <property type="entry name" value="PHD FINGER PROTEIN 10"/>
    <property type="match status" value="1"/>
</dbReference>
<dbReference type="SMART" id="SM00249">
    <property type="entry name" value="PHD"/>
    <property type="match status" value="3"/>
</dbReference>
<feature type="compositionally biased region" description="Acidic residues" evidence="10">
    <location>
        <begin position="506"/>
        <end position="520"/>
    </location>
</feature>
<dbReference type="PANTHER" id="PTHR45888">
    <property type="entry name" value="HL01030P-RELATED"/>
    <property type="match status" value="1"/>
</dbReference>
<feature type="domain" description="PHD-type" evidence="11">
    <location>
        <begin position="274"/>
        <end position="322"/>
    </location>
</feature>
<comment type="caution">
    <text evidence="12">The sequence shown here is derived from an EMBL/GenBank/DDBJ whole genome shotgun (WGS) entry which is preliminary data.</text>
</comment>
<gene>
    <name evidence="12" type="ORF">APLA_LOCUS9951</name>
</gene>
<keyword evidence="7" id="KW-0804">Transcription</keyword>
<evidence type="ECO:0000256" key="7">
    <source>
        <dbReference type="ARBA" id="ARBA00023163"/>
    </source>
</evidence>
<dbReference type="EMBL" id="CADEBC010000521">
    <property type="protein sequence ID" value="CAB3244473.1"/>
    <property type="molecule type" value="Genomic_DNA"/>
</dbReference>
<name>A0A8S1AID1_ARCPL</name>
<evidence type="ECO:0000256" key="1">
    <source>
        <dbReference type="ARBA" id="ARBA00004123"/>
    </source>
</evidence>
<evidence type="ECO:0000256" key="2">
    <source>
        <dbReference type="ARBA" id="ARBA00022723"/>
    </source>
</evidence>
<evidence type="ECO:0000256" key="8">
    <source>
        <dbReference type="ARBA" id="ARBA00023242"/>
    </source>
</evidence>
<dbReference type="GO" id="GO:0005634">
    <property type="term" value="C:nucleus"/>
    <property type="evidence" value="ECO:0007669"/>
    <property type="project" value="UniProtKB-SubCell"/>
</dbReference>
<keyword evidence="3" id="KW-0677">Repeat</keyword>
<dbReference type="Pfam" id="PF00628">
    <property type="entry name" value="PHD"/>
    <property type="match status" value="1"/>
</dbReference>
<evidence type="ECO:0000256" key="9">
    <source>
        <dbReference type="PROSITE-ProRule" id="PRU00146"/>
    </source>
</evidence>
<evidence type="ECO:0000313" key="12">
    <source>
        <dbReference type="EMBL" id="CAB3244473.1"/>
    </source>
</evidence>
<feature type="domain" description="PHD-type" evidence="11">
    <location>
        <begin position="218"/>
        <end position="277"/>
    </location>
</feature>
<organism evidence="12 13">
    <name type="scientific">Arctia plantaginis</name>
    <name type="common">Wood tiger moth</name>
    <name type="synonym">Phalaena plantaginis</name>
    <dbReference type="NCBI Taxonomy" id="874455"/>
    <lineage>
        <taxon>Eukaryota</taxon>
        <taxon>Metazoa</taxon>
        <taxon>Ecdysozoa</taxon>
        <taxon>Arthropoda</taxon>
        <taxon>Hexapoda</taxon>
        <taxon>Insecta</taxon>
        <taxon>Pterygota</taxon>
        <taxon>Neoptera</taxon>
        <taxon>Endopterygota</taxon>
        <taxon>Lepidoptera</taxon>
        <taxon>Glossata</taxon>
        <taxon>Ditrysia</taxon>
        <taxon>Noctuoidea</taxon>
        <taxon>Erebidae</taxon>
        <taxon>Arctiinae</taxon>
        <taxon>Arctia</taxon>
    </lineage>
</organism>
<feature type="compositionally biased region" description="Pro residues" evidence="10">
    <location>
        <begin position="336"/>
        <end position="346"/>
    </location>
</feature>
<evidence type="ECO:0000256" key="4">
    <source>
        <dbReference type="ARBA" id="ARBA00022771"/>
    </source>
</evidence>
<dbReference type="Proteomes" id="UP000494106">
    <property type="component" value="Unassembled WGS sequence"/>
</dbReference>
<dbReference type="InterPro" id="IPR001965">
    <property type="entry name" value="Znf_PHD"/>
</dbReference>
<keyword evidence="13" id="KW-1185">Reference proteome</keyword>
<feature type="region of interest" description="Disordered" evidence="10">
    <location>
        <begin position="336"/>
        <end position="361"/>
    </location>
</feature>
<evidence type="ECO:0000256" key="3">
    <source>
        <dbReference type="ARBA" id="ARBA00022737"/>
    </source>
</evidence>
<dbReference type="InterPro" id="IPR013083">
    <property type="entry name" value="Znf_RING/FYVE/PHD"/>
</dbReference>
<keyword evidence="6" id="KW-0805">Transcription regulation</keyword>
<feature type="region of interest" description="Disordered" evidence="10">
    <location>
        <begin position="1"/>
        <end position="36"/>
    </location>
</feature>
<keyword evidence="8" id="KW-0539">Nucleus</keyword>
<evidence type="ECO:0000259" key="11">
    <source>
        <dbReference type="PROSITE" id="PS50016"/>
    </source>
</evidence>
<dbReference type="InterPro" id="IPR011011">
    <property type="entry name" value="Znf_FYVE_PHD"/>
</dbReference>
<feature type="compositionally biased region" description="Basic and acidic residues" evidence="10">
    <location>
        <begin position="1"/>
        <end position="14"/>
    </location>
</feature>
<protein>
    <recommendedName>
        <fullName evidence="11">PHD-type domain-containing protein</fullName>
    </recommendedName>
</protein>
<proteinExistence type="predicted"/>
<keyword evidence="4 9" id="KW-0863">Zinc-finger</keyword>
<dbReference type="GO" id="GO:0008270">
    <property type="term" value="F:zinc ion binding"/>
    <property type="evidence" value="ECO:0007669"/>
    <property type="project" value="UniProtKB-KW"/>
</dbReference>
<dbReference type="PROSITE" id="PS50016">
    <property type="entry name" value="ZF_PHD_2"/>
    <property type="match status" value="2"/>
</dbReference>
<evidence type="ECO:0000256" key="5">
    <source>
        <dbReference type="ARBA" id="ARBA00022833"/>
    </source>
</evidence>
<feature type="region of interest" description="Disordered" evidence="10">
    <location>
        <begin position="156"/>
        <end position="209"/>
    </location>
</feature>
<keyword evidence="2" id="KW-0479">Metal-binding</keyword>
<dbReference type="SUPFAM" id="SSF57903">
    <property type="entry name" value="FYVE/PHD zinc finger"/>
    <property type="match status" value="2"/>
</dbReference>
<dbReference type="AlphaFoldDB" id="A0A8S1AID1"/>